<name>A0A2T0XTF5_9BACT</name>
<reference evidence="1 2" key="1">
    <citation type="submission" date="2018-07" db="EMBL/GenBank/DDBJ databases">
        <title>Freshwater and sediment microbial communities from various areas in North America, analyzing microbe dynamics in response to fracking.</title>
        <authorList>
            <person name="Lamendella R."/>
        </authorList>
    </citation>
    <scope>NUCLEOTIDE SEQUENCE [LARGE SCALE GENOMIC DNA]</scope>
    <source>
        <strain evidence="1 2">160A</strain>
    </source>
</reference>
<comment type="caution">
    <text evidence="1">The sequence shown here is derived from an EMBL/GenBank/DDBJ whole genome shotgun (WGS) entry which is preliminary data.</text>
</comment>
<protein>
    <submittedName>
        <fullName evidence="1">Uncharacterized protein</fullName>
    </submittedName>
</protein>
<keyword evidence="2" id="KW-1185">Reference proteome</keyword>
<evidence type="ECO:0000313" key="2">
    <source>
        <dbReference type="Proteomes" id="UP000252733"/>
    </source>
</evidence>
<sequence length="282" mass="33405">MKRIFLLIVVFAAVNLSLKSQEHVPEQGDYQNFMKSKTLVLLEKNPMSDFNMAIRKVMENSWTLTDYQFINDAEFEAYRNNPSYSFLMITKASFDRDRTKARYNFLSLLMAERAAKVRDMPDLCSLPLAYEQVEDDSFSYKLEAFIRFMQNHVQLMLNDPSLINNNPFKYYNKQKKDDLENKVLYLTKEDLANEIDTEREIRDIYPHPFKIVTREEVAQAIADKREDVVFLHKVGPEKTRIRARVYKMLVGAGDPHFYYFDYTMMKVAQDDAFQEKDLKKIR</sequence>
<dbReference type="AlphaFoldDB" id="A0A2T0XTF5"/>
<dbReference type="STRING" id="1168289.GCA_000259075_01413"/>
<evidence type="ECO:0000313" key="1">
    <source>
        <dbReference type="EMBL" id="RCW36189.1"/>
    </source>
</evidence>
<organism evidence="1 2">
    <name type="scientific">Marinilabilia salmonicolor</name>
    <dbReference type="NCBI Taxonomy" id="989"/>
    <lineage>
        <taxon>Bacteria</taxon>
        <taxon>Pseudomonadati</taxon>
        <taxon>Bacteroidota</taxon>
        <taxon>Bacteroidia</taxon>
        <taxon>Marinilabiliales</taxon>
        <taxon>Marinilabiliaceae</taxon>
        <taxon>Marinilabilia</taxon>
    </lineage>
</organism>
<accession>A0A2T0XTF5</accession>
<dbReference type="EMBL" id="QPIZ01000009">
    <property type="protein sequence ID" value="RCW36189.1"/>
    <property type="molecule type" value="Genomic_DNA"/>
</dbReference>
<gene>
    <name evidence="1" type="ORF">DFO77_109153</name>
</gene>
<dbReference type="OrthoDB" id="1093741at2"/>
<proteinExistence type="predicted"/>
<dbReference type="RefSeq" id="WP_106151518.1">
    <property type="nucleotide sequence ID" value="NZ_PVTS01000001.1"/>
</dbReference>
<dbReference type="Proteomes" id="UP000252733">
    <property type="component" value="Unassembled WGS sequence"/>
</dbReference>